<dbReference type="EMBL" id="LOCO01000025">
    <property type="protein sequence ID" value="KXO07161.1"/>
    <property type="molecule type" value="Genomic_DNA"/>
</dbReference>
<accession>A0A137S401</accession>
<evidence type="ECO:0000313" key="1">
    <source>
        <dbReference type="EMBL" id="KXO07161.1"/>
    </source>
</evidence>
<protein>
    <submittedName>
        <fullName evidence="1">Uncharacterized protein</fullName>
    </submittedName>
</protein>
<evidence type="ECO:0000313" key="2">
    <source>
        <dbReference type="Proteomes" id="UP000070282"/>
    </source>
</evidence>
<organism evidence="1 2">
    <name type="scientific">Marinobacter excellens LAMA 842</name>
    <dbReference type="NCBI Taxonomy" id="1306954"/>
    <lineage>
        <taxon>Bacteria</taxon>
        <taxon>Pseudomonadati</taxon>
        <taxon>Pseudomonadota</taxon>
        <taxon>Gammaproteobacteria</taxon>
        <taxon>Pseudomonadales</taxon>
        <taxon>Marinobacteraceae</taxon>
        <taxon>Marinobacter</taxon>
    </lineage>
</organism>
<comment type="caution">
    <text evidence="1">The sequence shown here is derived from an EMBL/GenBank/DDBJ whole genome shotgun (WGS) entry which is preliminary data.</text>
</comment>
<keyword evidence="2" id="KW-1185">Reference proteome</keyword>
<proteinExistence type="predicted"/>
<gene>
    <name evidence="1" type="ORF">J122_3461</name>
</gene>
<sequence length="83" mass="9540">MCAKVVFDENLSRRRVASKRSEPGIDFMLVMQSLVNVRVPCMLGPHYQPLTRGAAIHKPLQFFNRTYGGLFKAKRRRVFSVKS</sequence>
<name>A0A137S401_9GAMM</name>
<reference evidence="2" key="1">
    <citation type="submission" date="2015-12" db="EMBL/GenBank/DDBJ databases">
        <authorList>
            <person name="Lima A."/>
            <person name="Farahani Zayas N."/>
            <person name="Castro Da Silva M.A."/>
            <person name="Cabral A."/>
            <person name="Pessatti M.L."/>
        </authorList>
    </citation>
    <scope>NUCLEOTIDE SEQUENCE [LARGE SCALE GENOMIC DNA]</scope>
    <source>
        <strain evidence="2">LAMA 842</strain>
    </source>
</reference>
<dbReference type="AlphaFoldDB" id="A0A137S401"/>
<dbReference type="Proteomes" id="UP000070282">
    <property type="component" value="Unassembled WGS sequence"/>
</dbReference>